<keyword evidence="1" id="KW-1133">Transmembrane helix</keyword>
<comment type="caution">
    <text evidence="2">The sequence shown here is derived from an EMBL/GenBank/DDBJ whole genome shotgun (WGS) entry which is preliminary data.</text>
</comment>
<sequence length="376" mass="43419">MKKSYRPATMWTLACFTVVSVVLVVPWIMWQSQAPVPLNIMIIDKSRPDQSYQGHKGLVWLLNQQKIVQQTGEHYSYEEDYYGYDLQDGLPRMKRLLPDEVTDTDLIYLTANRSSLSAHKNERKQGGIYEGLTIYDVQKIREAAYKGVTIVAEYSALANTASKMTKEQLYPILGVNSSGWQGKSVSNLQSIEEVPRWIRTNYEQQEKKKWPYHGAGMLLVHVDGQVMVLEKGPDVKAGNIQIAFTPEGSDWSGITQDIHYSGWFDIIVPQEKNSILAWYKTDLTEKGEQKLVAAGIPAAFAALVRYDDYNRSYYMAGSFGEMKHYSFWRRIRGWEVVRSKFTPDQKEIPDMFYWKVYVPVMKHILEEVQDGRQQWP</sequence>
<keyword evidence="1" id="KW-0472">Membrane</keyword>
<reference evidence="3" key="2">
    <citation type="submission" date="2016-01" db="EMBL/GenBank/DDBJ databases">
        <title>Draft Genome Sequence of Paenibacillus amylolyticus Heshi-A3 that Was Isolated from Fermented Rice Bran with Aging Salted Mackerel, Which Was Named Heshiko as Traditional Fermented Seafood in Japan.</title>
        <authorList>
            <person name="Akuzawa S."/>
            <person name="Nakagawa J."/>
            <person name="Kanekatsu T."/>
            <person name="Kubota E."/>
            <person name="Ohtake R."/>
            <person name="Suzuki T."/>
            <person name="Kanesaki Y."/>
        </authorList>
    </citation>
    <scope>NUCLEOTIDE SEQUENCE [LARGE SCALE GENOMIC DNA]</scope>
    <source>
        <strain evidence="3">Heshi-A3</strain>
    </source>
</reference>
<feature type="transmembrane region" description="Helical" evidence="1">
    <location>
        <begin position="12"/>
        <end position="30"/>
    </location>
</feature>
<proteinExistence type="predicted"/>
<dbReference type="AlphaFoldDB" id="A0A100VSB1"/>
<gene>
    <name evidence="2" type="ORF">PAHA3_4982</name>
</gene>
<organism evidence="2 3">
    <name type="scientific">Paenibacillus amylolyticus</name>
    <dbReference type="NCBI Taxonomy" id="1451"/>
    <lineage>
        <taxon>Bacteria</taxon>
        <taxon>Bacillati</taxon>
        <taxon>Bacillota</taxon>
        <taxon>Bacilli</taxon>
        <taxon>Bacillales</taxon>
        <taxon>Paenibacillaceae</taxon>
        <taxon>Paenibacillus</taxon>
    </lineage>
</organism>
<evidence type="ECO:0000256" key="1">
    <source>
        <dbReference type="SAM" id="Phobius"/>
    </source>
</evidence>
<keyword evidence="1" id="KW-0812">Transmembrane</keyword>
<evidence type="ECO:0000313" key="2">
    <source>
        <dbReference type="EMBL" id="GAS84861.1"/>
    </source>
</evidence>
<evidence type="ECO:0000313" key="3">
    <source>
        <dbReference type="Proteomes" id="UP000069697"/>
    </source>
</evidence>
<dbReference type="EMBL" id="BCNV01000006">
    <property type="protein sequence ID" value="GAS84861.1"/>
    <property type="molecule type" value="Genomic_DNA"/>
</dbReference>
<dbReference type="RefSeq" id="WP_062837251.1">
    <property type="nucleotide sequence ID" value="NZ_BCNV01000006.1"/>
</dbReference>
<reference evidence="2 3" key="1">
    <citation type="journal article" date="2016" name="Genome Announc.">
        <title>Draft Genome Sequence of Paenibacillus amylolyticus Heshi-A3, Isolated from Fermented Rice Bran in a Japanese Fermented Seafood Dish.</title>
        <authorList>
            <person name="Akuzawa S."/>
            <person name="Nagaoka J."/>
            <person name="Kanekatsu M."/>
            <person name="Kubota E."/>
            <person name="Ohtake R."/>
            <person name="Suzuki T."/>
            <person name="Kanesaki Y."/>
        </authorList>
    </citation>
    <scope>NUCLEOTIDE SEQUENCE [LARGE SCALE GENOMIC DNA]</scope>
    <source>
        <strain evidence="2 3">Heshi-A3</strain>
    </source>
</reference>
<dbReference type="Proteomes" id="UP000069697">
    <property type="component" value="Unassembled WGS sequence"/>
</dbReference>
<name>A0A100VSB1_PAEAM</name>
<accession>A0A100VSB1</accession>
<protein>
    <submittedName>
        <fullName evidence="2">Uncharacterized protein</fullName>
    </submittedName>
</protein>